<feature type="compositionally biased region" description="Basic and acidic residues" evidence="6">
    <location>
        <begin position="490"/>
        <end position="518"/>
    </location>
</feature>
<accession>W7TMF4</accession>
<keyword evidence="5 7" id="KW-0472">Membrane</keyword>
<dbReference type="PANTHER" id="PTHR12677:SF59">
    <property type="entry name" value="GOLGI APPARATUS MEMBRANE PROTEIN TVP38-RELATED"/>
    <property type="match status" value="1"/>
</dbReference>
<proteinExistence type="predicted"/>
<sequence>MPSTIRSTSPPRSNENRNGTSLWRLSGVLPAGSQHSPSDYARLETGHGCGADRNHRVLEARGGADEEEDEVEILFASPATPTDDQGRASTFLVSSSSPSSSPPAPHATALPSVRTLLRPLGAIFSLSSSSASGCRHGGARGAGGSLHLPPSRGSPPSRFLRRMRTSSSHEHAEGQGRTSSSSSSFSSSSSPQPPTASGAFVSPRFHSHAPPWVQVTYFLLLGCLFLAALVDSFTSRHLYHLLEHLFAWVEEHQILGPLVFWSAVVVFSVVCVPESALTVGGGYIFAKAHGVGWGILLCTFLMMAGGVVGSVIAFLVARYLAFDTVQRWARRHRLLRALDLSLVENGAKMVFLLRLSPFLPAPPLSYLLGTTSVKLSDFVLGSTGMLPWIVTCSYLGSALRGVADVAGKGRRGQSKWAYALYALGAVGTMGVVAAIGIYTRRAMEEILREEPSEGEERKEAEDRGRREDGVHTEMNAVLRVENSGEEEQGMEGREGVGGRQTEEGEEGKENVATEKKGGGDGGVEGTSSFVGPCSGGRGCGDAAVV</sequence>
<feature type="transmembrane region" description="Helical" evidence="7">
    <location>
        <begin position="254"/>
        <end position="285"/>
    </location>
</feature>
<dbReference type="Proteomes" id="UP000019335">
    <property type="component" value="Chromosome 13"/>
</dbReference>
<dbReference type="InterPro" id="IPR015414">
    <property type="entry name" value="TMEM64"/>
</dbReference>
<feature type="compositionally biased region" description="Low complexity" evidence="6">
    <location>
        <begin position="179"/>
        <end position="190"/>
    </location>
</feature>
<evidence type="ECO:0000256" key="5">
    <source>
        <dbReference type="ARBA" id="ARBA00023136"/>
    </source>
</evidence>
<evidence type="ECO:0000313" key="9">
    <source>
        <dbReference type="EMBL" id="EWM24678.1"/>
    </source>
</evidence>
<keyword evidence="10" id="KW-1185">Reference proteome</keyword>
<feature type="region of interest" description="Disordered" evidence="6">
    <location>
        <begin position="76"/>
        <end position="108"/>
    </location>
</feature>
<keyword evidence="3 7" id="KW-0812">Transmembrane</keyword>
<feature type="region of interest" description="Disordered" evidence="6">
    <location>
        <begin position="1"/>
        <end position="22"/>
    </location>
</feature>
<dbReference type="AlphaFoldDB" id="W7TMF4"/>
<feature type="compositionally biased region" description="Low complexity" evidence="6">
    <location>
        <begin position="1"/>
        <end position="13"/>
    </location>
</feature>
<feature type="compositionally biased region" description="Polar residues" evidence="6">
    <location>
        <begin position="79"/>
        <end position="93"/>
    </location>
</feature>
<feature type="transmembrane region" description="Helical" evidence="7">
    <location>
        <begin position="212"/>
        <end position="233"/>
    </location>
</feature>
<feature type="region of interest" description="Disordered" evidence="6">
    <location>
        <begin position="448"/>
        <end position="545"/>
    </location>
</feature>
<feature type="transmembrane region" description="Helical" evidence="7">
    <location>
        <begin position="291"/>
        <end position="316"/>
    </location>
</feature>
<evidence type="ECO:0000256" key="4">
    <source>
        <dbReference type="ARBA" id="ARBA00022989"/>
    </source>
</evidence>
<evidence type="ECO:0000259" key="8">
    <source>
        <dbReference type="Pfam" id="PF09335"/>
    </source>
</evidence>
<evidence type="ECO:0000256" key="7">
    <source>
        <dbReference type="SAM" id="Phobius"/>
    </source>
</evidence>
<reference evidence="9 10" key="1">
    <citation type="journal article" date="2014" name="Mol. Plant">
        <title>Chromosome Scale Genome Assembly and Transcriptome Profiling of Nannochloropsis gaditana in Nitrogen Depletion.</title>
        <authorList>
            <person name="Corteggiani Carpinelli E."/>
            <person name="Telatin A."/>
            <person name="Vitulo N."/>
            <person name="Forcato C."/>
            <person name="D'Angelo M."/>
            <person name="Schiavon R."/>
            <person name="Vezzi A."/>
            <person name="Giacometti G.M."/>
            <person name="Morosinotto T."/>
            <person name="Valle G."/>
        </authorList>
    </citation>
    <scope>NUCLEOTIDE SEQUENCE [LARGE SCALE GENOMIC DNA]</scope>
    <source>
        <strain evidence="9 10">B-31</strain>
    </source>
</reference>
<comment type="caution">
    <text evidence="9">The sequence shown here is derived from an EMBL/GenBank/DDBJ whole genome shotgun (WGS) entry which is preliminary data.</text>
</comment>
<feature type="compositionally biased region" description="Basic and acidic residues" evidence="6">
    <location>
        <begin position="448"/>
        <end position="471"/>
    </location>
</feature>
<gene>
    <name evidence="9" type="ORF">Naga_100123g13</name>
</gene>
<evidence type="ECO:0000313" key="10">
    <source>
        <dbReference type="Proteomes" id="UP000019335"/>
    </source>
</evidence>
<feature type="compositionally biased region" description="Gly residues" evidence="6">
    <location>
        <begin position="135"/>
        <end position="144"/>
    </location>
</feature>
<evidence type="ECO:0000256" key="1">
    <source>
        <dbReference type="ARBA" id="ARBA00004651"/>
    </source>
</evidence>
<keyword evidence="4 7" id="KW-1133">Transmembrane helix</keyword>
<feature type="region of interest" description="Disordered" evidence="6">
    <location>
        <begin position="128"/>
        <end position="195"/>
    </location>
</feature>
<dbReference type="Pfam" id="PF09335">
    <property type="entry name" value="VTT_dom"/>
    <property type="match status" value="1"/>
</dbReference>
<dbReference type="GO" id="GO:0005886">
    <property type="term" value="C:plasma membrane"/>
    <property type="evidence" value="ECO:0007669"/>
    <property type="project" value="UniProtKB-SubCell"/>
</dbReference>
<evidence type="ECO:0000256" key="2">
    <source>
        <dbReference type="ARBA" id="ARBA00022475"/>
    </source>
</evidence>
<feature type="domain" description="VTT" evidence="8">
    <location>
        <begin position="272"/>
        <end position="397"/>
    </location>
</feature>
<name>W7TMF4_9STRA</name>
<keyword evidence="2" id="KW-1003">Cell membrane</keyword>
<dbReference type="EMBL" id="AZIL01001173">
    <property type="protein sequence ID" value="EWM24678.1"/>
    <property type="molecule type" value="Genomic_DNA"/>
</dbReference>
<feature type="transmembrane region" description="Helical" evidence="7">
    <location>
        <begin position="378"/>
        <end position="397"/>
    </location>
</feature>
<dbReference type="PANTHER" id="PTHR12677">
    <property type="entry name" value="GOLGI APPARATUS MEMBRANE PROTEIN TVP38-RELATED"/>
    <property type="match status" value="1"/>
</dbReference>
<protein>
    <submittedName>
        <fullName evidence="9">SNARE associated Golgi protein</fullName>
    </submittedName>
</protein>
<dbReference type="InterPro" id="IPR032816">
    <property type="entry name" value="VTT_dom"/>
</dbReference>
<organism evidence="9 10">
    <name type="scientific">Nannochloropsis gaditana</name>
    <dbReference type="NCBI Taxonomy" id="72520"/>
    <lineage>
        <taxon>Eukaryota</taxon>
        <taxon>Sar</taxon>
        <taxon>Stramenopiles</taxon>
        <taxon>Ochrophyta</taxon>
        <taxon>Eustigmatophyceae</taxon>
        <taxon>Eustigmatales</taxon>
        <taxon>Monodopsidaceae</taxon>
        <taxon>Nannochloropsis</taxon>
    </lineage>
</organism>
<dbReference type="OrthoDB" id="166803at2759"/>
<evidence type="ECO:0000256" key="3">
    <source>
        <dbReference type="ARBA" id="ARBA00022692"/>
    </source>
</evidence>
<feature type="transmembrane region" description="Helical" evidence="7">
    <location>
        <begin position="418"/>
        <end position="438"/>
    </location>
</feature>
<comment type="subcellular location">
    <subcellularLocation>
        <location evidence="1">Cell membrane</location>
        <topology evidence="1">Multi-pass membrane protein</topology>
    </subcellularLocation>
</comment>
<evidence type="ECO:0000256" key="6">
    <source>
        <dbReference type="SAM" id="MobiDB-lite"/>
    </source>
</evidence>